<evidence type="ECO:0000313" key="2">
    <source>
        <dbReference type="Proteomes" id="UP000264120"/>
    </source>
</evidence>
<proteinExistence type="predicted"/>
<sequence length="87" mass="9403">MRVTTQNGRVLLHNEAETPVCDPHTISTGELRGLGVESVAYIRAIQVDGEDAFAIHAADGTPMAVTDDRETAVNAILQHEMMPVPLH</sequence>
<dbReference type="Proteomes" id="UP000264120">
    <property type="component" value="Chromosome"/>
</dbReference>
<dbReference type="EMBL" id="CP023036">
    <property type="protein sequence ID" value="AXY21289.1"/>
    <property type="molecule type" value="Genomic_DNA"/>
</dbReference>
<dbReference type="KEGG" id="ksc:CD178_00471"/>
<dbReference type="OrthoDB" id="8449790at2"/>
<organism evidence="1 2">
    <name type="scientific">Komagataeibacter saccharivorans</name>
    <dbReference type="NCBI Taxonomy" id="265959"/>
    <lineage>
        <taxon>Bacteria</taxon>
        <taxon>Pseudomonadati</taxon>
        <taxon>Pseudomonadota</taxon>
        <taxon>Alphaproteobacteria</taxon>
        <taxon>Acetobacterales</taxon>
        <taxon>Acetobacteraceae</taxon>
        <taxon>Komagataeibacter</taxon>
    </lineage>
</organism>
<dbReference type="Pfam" id="PF06620">
    <property type="entry name" value="DUF1150"/>
    <property type="match status" value="1"/>
</dbReference>
<keyword evidence="2" id="KW-1185">Reference proteome</keyword>
<protein>
    <submittedName>
        <fullName evidence="1">Uncharacterized protein</fullName>
    </submittedName>
</protein>
<dbReference type="AlphaFoldDB" id="A0A347W8U6"/>
<gene>
    <name evidence="1" type="ORF">CD178_00471</name>
</gene>
<dbReference type="GeneID" id="98314492"/>
<name>A0A347W8U6_9PROT</name>
<dbReference type="RefSeq" id="WP_102324571.1">
    <property type="nucleotide sequence ID" value="NZ_CALCQY010000034.1"/>
</dbReference>
<reference evidence="1 2" key="1">
    <citation type="submission" date="2017-08" db="EMBL/GenBank/DDBJ databases">
        <title>Complete genome sequence of Gluconacetobacter saccharivorans CV1 isolated from Fermented Vinegar.</title>
        <authorList>
            <person name="Kim S.-Y."/>
        </authorList>
    </citation>
    <scope>NUCLEOTIDE SEQUENCE [LARGE SCALE GENOMIC DNA]</scope>
    <source>
        <strain evidence="1 2">CV1</strain>
    </source>
</reference>
<evidence type="ECO:0000313" key="1">
    <source>
        <dbReference type="EMBL" id="AXY21289.1"/>
    </source>
</evidence>
<dbReference type="InterPro" id="IPR009531">
    <property type="entry name" value="DUF1150"/>
</dbReference>
<accession>A0A347W8U6</accession>